<gene>
    <name evidence="2" type="ORF">SAMN04489765_0267</name>
</gene>
<dbReference type="Gene3D" id="3.40.50.720">
    <property type="entry name" value="NAD(P)-binding Rossmann-like Domain"/>
    <property type="match status" value="1"/>
</dbReference>
<dbReference type="EMBL" id="FNLF01000002">
    <property type="protein sequence ID" value="SDQ40166.1"/>
    <property type="molecule type" value="Genomic_DNA"/>
</dbReference>
<dbReference type="Proteomes" id="UP000183053">
    <property type="component" value="Unassembled WGS sequence"/>
</dbReference>
<dbReference type="Pfam" id="PF02080">
    <property type="entry name" value="TrkA_C"/>
    <property type="match status" value="1"/>
</dbReference>
<accession>A0A1H1ALS6</accession>
<dbReference type="PANTHER" id="PTHR43833">
    <property type="entry name" value="POTASSIUM CHANNEL PROTEIN 2-RELATED-RELATED"/>
    <property type="match status" value="1"/>
</dbReference>
<organism evidence="2 3">
    <name type="scientific">Tsukamurella pulmonis</name>
    <dbReference type="NCBI Taxonomy" id="47312"/>
    <lineage>
        <taxon>Bacteria</taxon>
        <taxon>Bacillati</taxon>
        <taxon>Actinomycetota</taxon>
        <taxon>Actinomycetes</taxon>
        <taxon>Mycobacteriales</taxon>
        <taxon>Tsukamurellaceae</taxon>
        <taxon>Tsukamurella</taxon>
    </lineage>
</organism>
<dbReference type="InterPro" id="IPR006037">
    <property type="entry name" value="RCK_C"/>
</dbReference>
<dbReference type="RefSeq" id="WP_068537371.1">
    <property type="nucleotide sequence ID" value="NZ_FNLF01000002.1"/>
</dbReference>
<dbReference type="OrthoDB" id="9776294at2"/>
<evidence type="ECO:0000313" key="3">
    <source>
        <dbReference type="Proteomes" id="UP000183053"/>
    </source>
</evidence>
<name>A0A1H1ALS6_9ACTN</name>
<dbReference type="AlphaFoldDB" id="A0A1H1ALS6"/>
<evidence type="ECO:0000259" key="1">
    <source>
        <dbReference type="PROSITE" id="PS51202"/>
    </source>
</evidence>
<dbReference type="PROSITE" id="PS51202">
    <property type="entry name" value="RCK_C"/>
    <property type="match status" value="1"/>
</dbReference>
<proteinExistence type="predicted"/>
<dbReference type="STRING" id="47312.SAMN04489765_0267"/>
<dbReference type="PANTHER" id="PTHR43833:SF7">
    <property type="entry name" value="KTR SYSTEM POTASSIUM UPTAKE PROTEIN C"/>
    <property type="match status" value="1"/>
</dbReference>
<dbReference type="GO" id="GO:0008324">
    <property type="term" value="F:monoatomic cation transmembrane transporter activity"/>
    <property type="evidence" value="ECO:0007669"/>
    <property type="project" value="InterPro"/>
</dbReference>
<protein>
    <submittedName>
        <fullName evidence="2">Trk system potassium uptake protein TrkA</fullName>
    </submittedName>
</protein>
<dbReference type="InterPro" id="IPR036291">
    <property type="entry name" value="NAD(P)-bd_dom_sf"/>
</dbReference>
<dbReference type="InterPro" id="IPR036721">
    <property type="entry name" value="RCK_C_sf"/>
</dbReference>
<dbReference type="SUPFAM" id="SSF116726">
    <property type="entry name" value="TrkA C-terminal domain-like"/>
    <property type="match status" value="1"/>
</dbReference>
<dbReference type="Pfam" id="PF02254">
    <property type="entry name" value="TrkA_N"/>
    <property type="match status" value="1"/>
</dbReference>
<dbReference type="Gene3D" id="3.30.70.1450">
    <property type="entry name" value="Regulator of K+ conductance, C-terminal domain"/>
    <property type="match status" value="1"/>
</dbReference>
<dbReference type="GO" id="GO:0006813">
    <property type="term" value="P:potassium ion transport"/>
    <property type="evidence" value="ECO:0007669"/>
    <property type="project" value="InterPro"/>
</dbReference>
<dbReference type="SUPFAM" id="SSF51735">
    <property type="entry name" value="NAD(P)-binding Rossmann-fold domains"/>
    <property type="match status" value="1"/>
</dbReference>
<reference evidence="3" key="1">
    <citation type="submission" date="2016-10" db="EMBL/GenBank/DDBJ databases">
        <authorList>
            <person name="Varghese N."/>
            <person name="Submissions S."/>
        </authorList>
    </citation>
    <scope>NUCLEOTIDE SEQUENCE [LARGE SCALE GENOMIC DNA]</scope>
    <source>
        <strain evidence="3">DSM 44142</strain>
    </source>
</reference>
<evidence type="ECO:0000313" key="2">
    <source>
        <dbReference type="EMBL" id="SDQ40166.1"/>
    </source>
</evidence>
<keyword evidence="3" id="KW-1185">Reference proteome</keyword>
<dbReference type="InterPro" id="IPR050721">
    <property type="entry name" value="Trk_Ktr_HKT_K-transport"/>
</dbReference>
<feature type="domain" description="RCK C-terminal" evidence="1">
    <location>
        <begin position="142"/>
        <end position="224"/>
    </location>
</feature>
<sequence>MARKQTYDGDRVAVLGLGRFGASLAAELVEQGTEVLGVDSNRALVQQYAEQLTHAAVADTSDLEALRQLGLSAFEHVVVAIGDSLEASILTTSLLVDLGVRDIWAKANTEQQSRILQRIGAHNVVLPEQEMGVRVAHLVGGRRLLDYVEFEEGYVMGKTRAPREVIGVRLGESGIRARYGVTVVAIKHGDGEFLHAGLDSVIAEGDLLIVAGREESVEDFAGLS</sequence>
<dbReference type="InterPro" id="IPR003148">
    <property type="entry name" value="RCK_N"/>
</dbReference>